<reference evidence="8" key="1">
    <citation type="submission" date="2025-05" db="UniProtKB">
        <authorList>
            <consortium name="Ensembl"/>
        </authorList>
    </citation>
    <scope>IDENTIFICATION</scope>
</reference>
<keyword evidence="6" id="KW-0732">Signal</keyword>
<evidence type="ECO:0000313" key="8">
    <source>
        <dbReference type="Ensembl" id="ENSPKIP00000000678.1"/>
    </source>
</evidence>
<dbReference type="InterPro" id="IPR036186">
    <property type="entry name" value="Serpin_sf"/>
</dbReference>
<dbReference type="Gene3D" id="2.30.39.10">
    <property type="entry name" value="Alpha-1-antitrypsin, domain 1"/>
    <property type="match status" value="1"/>
</dbReference>
<organism evidence="8 9">
    <name type="scientific">Paramormyrops kingsleyae</name>
    <dbReference type="NCBI Taxonomy" id="1676925"/>
    <lineage>
        <taxon>Eukaryota</taxon>
        <taxon>Metazoa</taxon>
        <taxon>Chordata</taxon>
        <taxon>Craniata</taxon>
        <taxon>Vertebrata</taxon>
        <taxon>Euteleostomi</taxon>
        <taxon>Actinopterygii</taxon>
        <taxon>Neopterygii</taxon>
        <taxon>Teleostei</taxon>
        <taxon>Osteoglossocephala</taxon>
        <taxon>Osteoglossomorpha</taxon>
        <taxon>Osteoglossiformes</taxon>
        <taxon>Mormyridae</taxon>
        <taxon>Paramormyrops</taxon>
    </lineage>
</organism>
<dbReference type="OrthoDB" id="8179360at2759"/>
<feature type="chain" id="PRO_5044589219" description="Plasminogen activator inhibitor 1" evidence="6">
    <location>
        <begin position="17"/>
        <end position="394"/>
    </location>
</feature>
<comment type="similarity">
    <text evidence="5">Belongs to the serpin family.</text>
</comment>
<name>A0A3B3Q3A4_9TELE</name>
<dbReference type="PANTHER" id="PTHR11461:SF49">
    <property type="entry name" value="PLASMINOGEN ACTIVATOR INHIBITOR 1"/>
    <property type="match status" value="1"/>
</dbReference>
<protein>
    <recommendedName>
        <fullName evidence="1">Plasminogen activator inhibitor 1</fullName>
    </recommendedName>
    <alternativeName>
        <fullName evidence="2">Endothelial plasminogen activator inhibitor</fullName>
    </alternativeName>
    <alternativeName>
        <fullName evidence="3">Serpin E1</fullName>
    </alternativeName>
</protein>
<dbReference type="PANTHER" id="PTHR11461">
    <property type="entry name" value="SERINE PROTEASE INHIBITOR, SERPIN"/>
    <property type="match status" value="1"/>
</dbReference>
<dbReference type="InterPro" id="IPR042178">
    <property type="entry name" value="Serpin_sf_1"/>
</dbReference>
<feature type="domain" description="Serpin" evidence="7">
    <location>
        <begin position="30"/>
        <end position="393"/>
    </location>
</feature>
<proteinExistence type="inferred from homology"/>
<accession>A0A3B3Q3A4</accession>
<dbReference type="SUPFAM" id="SSF56574">
    <property type="entry name" value="Serpins"/>
    <property type="match status" value="1"/>
</dbReference>
<dbReference type="GO" id="GO:0010757">
    <property type="term" value="P:negative regulation of plasminogen activation"/>
    <property type="evidence" value="ECO:0007669"/>
    <property type="project" value="TreeGrafter"/>
</dbReference>
<dbReference type="STRING" id="1676925.ENSPKIP00000000697"/>
<dbReference type="GO" id="GO:0004867">
    <property type="term" value="F:serine-type endopeptidase inhibitor activity"/>
    <property type="evidence" value="ECO:0007669"/>
    <property type="project" value="InterPro"/>
</dbReference>
<dbReference type="Pfam" id="PF00079">
    <property type="entry name" value="Serpin"/>
    <property type="match status" value="1"/>
</dbReference>
<evidence type="ECO:0000256" key="3">
    <source>
        <dbReference type="ARBA" id="ARBA00043166"/>
    </source>
</evidence>
<dbReference type="InterPro" id="IPR023796">
    <property type="entry name" value="Serpin_dom"/>
</dbReference>
<dbReference type="GeneTree" id="ENSGT00940000160621"/>
<keyword evidence="9" id="KW-1185">Reference proteome</keyword>
<dbReference type="SMART" id="SM00093">
    <property type="entry name" value="SERPIN"/>
    <property type="match status" value="1"/>
</dbReference>
<dbReference type="InterPro" id="IPR000215">
    <property type="entry name" value="Serpin_fam"/>
</dbReference>
<comment type="subunit">
    <text evidence="4">Forms a heterodimer with TMPRSS7. Interacts with VTN. Binds LRP1B; binding is followed by internalization and degradation. Interacts with PPP1CB. In complex with PLAU/uPA, interacts with PLAUR/uPAR. Interacts with SORL1 and LRP1, either alone or in complex with PLAU; these interactions are abolished in the presence of LRPAP1/RAP. The ternary complex composed of PLAUR-PLAU-PAI1 also interacts with SORL1. Interacts with PLAT/tPA. Also interacts with SORL1, when complexed to PLAT/tPA.</text>
</comment>
<feature type="signal peptide" evidence="6">
    <location>
        <begin position="1"/>
        <end position="16"/>
    </location>
</feature>
<dbReference type="GO" id="GO:0005615">
    <property type="term" value="C:extracellular space"/>
    <property type="evidence" value="ECO:0007669"/>
    <property type="project" value="InterPro"/>
</dbReference>
<evidence type="ECO:0000256" key="6">
    <source>
        <dbReference type="SAM" id="SignalP"/>
    </source>
</evidence>
<dbReference type="Gene3D" id="3.30.497.10">
    <property type="entry name" value="Antithrombin, subunit I, domain 2"/>
    <property type="match status" value="1"/>
</dbReference>
<dbReference type="GO" id="GO:0061044">
    <property type="term" value="P:negative regulation of vascular wound healing"/>
    <property type="evidence" value="ECO:0007669"/>
    <property type="project" value="TreeGrafter"/>
</dbReference>
<dbReference type="AlphaFoldDB" id="A0A3B3Q3A4"/>
<evidence type="ECO:0000256" key="4">
    <source>
        <dbReference type="ARBA" id="ARBA00066062"/>
    </source>
</evidence>
<sequence>MQCVYILPCLSLCVRGLYISMLDSQVDFGLQIYSRLVPGSSSNPLRQNLVFSPYGVSSVLGILQLGSSGETLTTLTSRLGYSLQDPMSLQKQHLLNVELSGEQVVQMASIMLVEQDMVLQKGFLWALDKGFQSSPLPLDFSRPDEALSFVNSWVSEQTEGTIPVFLQPGIFTKDSRLVLLNAMNFKGPWKFPFDPKLTQERPFLCSDGSSVVVPMMKNIRRYYCGCFVTAASVEYNVVELPYAWSNLSMLLVAPVVRHIPLSVLTKELSVHSLQEWRAKLEKVPLKLTMPRFIIESELDLKASLSSEGLGNLFCQKNADFSRITTVEKLYVSNVLQRVKVEVNEEGTEGSSATAAILFARMAVEEITLDRAFLFLIQHMPTGAVLFMGEVNRPQ</sequence>
<evidence type="ECO:0000313" key="9">
    <source>
        <dbReference type="Proteomes" id="UP000261540"/>
    </source>
</evidence>
<dbReference type="Ensembl" id="ENSPKIT00000024576.1">
    <property type="protein sequence ID" value="ENSPKIP00000000678.1"/>
    <property type="gene ID" value="ENSPKIG00000019256.1"/>
</dbReference>
<evidence type="ECO:0000256" key="5">
    <source>
        <dbReference type="RuleBase" id="RU000411"/>
    </source>
</evidence>
<evidence type="ECO:0000256" key="2">
    <source>
        <dbReference type="ARBA" id="ARBA00041825"/>
    </source>
</evidence>
<dbReference type="InterPro" id="IPR042185">
    <property type="entry name" value="Serpin_sf_2"/>
</dbReference>
<dbReference type="Ensembl" id="ENSPKIT00000024595.1">
    <property type="protein sequence ID" value="ENSPKIP00000000697.1"/>
    <property type="gene ID" value="ENSPKIG00000019256.1"/>
</dbReference>
<dbReference type="Proteomes" id="UP000261540">
    <property type="component" value="Unplaced"/>
</dbReference>
<evidence type="ECO:0000259" key="7">
    <source>
        <dbReference type="SMART" id="SM00093"/>
    </source>
</evidence>
<evidence type="ECO:0000256" key="1">
    <source>
        <dbReference type="ARBA" id="ARBA00040523"/>
    </source>
</evidence>